<gene>
    <name evidence="2" type="ORF">Thini_0713</name>
</gene>
<dbReference type="AlphaFoldDB" id="A0A656HD15"/>
<reference evidence="3" key="1">
    <citation type="journal article" date="2011" name="Stand. Genomic Sci.">
        <title>Genome sequence of the filamentous, gliding Thiothrix nivea neotype strain (JP2(T)).</title>
        <authorList>
            <person name="Lapidus A."/>
            <person name="Nolan M."/>
            <person name="Lucas S."/>
            <person name="Glavina Del Rio T."/>
            <person name="Tice H."/>
            <person name="Cheng J.F."/>
            <person name="Tapia R."/>
            <person name="Han C."/>
            <person name="Goodwin L."/>
            <person name="Pitluck S."/>
            <person name="Liolios K."/>
            <person name="Pagani I."/>
            <person name="Ivanova N."/>
            <person name="Huntemann M."/>
            <person name="Mavromatis K."/>
            <person name="Mikhailova N."/>
            <person name="Pati A."/>
            <person name="Chen A."/>
            <person name="Palaniappan K."/>
            <person name="Land M."/>
            <person name="Brambilla E.M."/>
            <person name="Rohde M."/>
            <person name="Abt B."/>
            <person name="Verbarg S."/>
            <person name="Goker M."/>
            <person name="Bristow J."/>
            <person name="Eisen J.A."/>
            <person name="Markowitz V."/>
            <person name="Hugenholtz P."/>
            <person name="Kyrpides N.C."/>
            <person name="Klenk H.P."/>
            <person name="Woyke T."/>
        </authorList>
    </citation>
    <scope>NUCLEOTIDE SEQUENCE [LARGE SCALE GENOMIC DNA]</scope>
    <source>
        <strain evidence="3">ATCC 35100 / DSM 5205 / JP2</strain>
    </source>
</reference>
<name>A0A656HD15_THINJ</name>
<protein>
    <submittedName>
        <fullName evidence="2">Uncharacterized protein</fullName>
    </submittedName>
</protein>
<evidence type="ECO:0000313" key="3">
    <source>
        <dbReference type="Proteomes" id="UP000005317"/>
    </source>
</evidence>
<keyword evidence="3" id="KW-1185">Reference proteome</keyword>
<organism evidence="2 3">
    <name type="scientific">Thiothrix nivea (strain ATCC 35100 / DSM 5205 / JP2)</name>
    <dbReference type="NCBI Taxonomy" id="870187"/>
    <lineage>
        <taxon>Bacteria</taxon>
        <taxon>Pseudomonadati</taxon>
        <taxon>Pseudomonadota</taxon>
        <taxon>Gammaproteobacteria</taxon>
        <taxon>Thiotrichales</taxon>
        <taxon>Thiotrichaceae</taxon>
        <taxon>Thiothrix</taxon>
    </lineage>
</organism>
<evidence type="ECO:0000256" key="1">
    <source>
        <dbReference type="SAM" id="Phobius"/>
    </source>
</evidence>
<feature type="transmembrane region" description="Helical" evidence="1">
    <location>
        <begin position="7"/>
        <end position="26"/>
    </location>
</feature>
<keyword evidence="1" id="KW-0812">Transmembrane</keyword>
<dbReference type="EMBL" id="JH651384">
    <property type="protein sequence ID" value="EIJ33350.1"/>
    <property type="molecule type" value="Genomic_DNA"/>
</dbReference>
<dbReference type="Proteomes" id="UP000005317">
    <property type="component" value="Unassembled WGS sequence"/>
</dbReference>
<sequence>MRAQDKWLFQFIMTLIAIIATFWMGAKLTHNLIATSCNERGRAVINDIPHTCQPQQGYKWTT</sequence>
<accession>A0A656HD15</accession>
<keyword evidence="1" id="KW-0472">Membrane</keyword>
<keyword evidence="1" id="KW-1133">Transmembrane helix</keyword>
<evidence type="ECO:0000313" key="2">
    <source>
        <dbReference type="EMBL" id="EIJ33350.1"/>
    </source>
</evidence>
<proteinExistence type="predicted"/>